<comment type="caution">
    <text evidence="5">The sequence shown here is derived from an EMBL/GenBank/DDBJ whole genome shotgun (WGS) entry which is preliminary data.</text>
</comment>
<dbReference type="InterPro" id="IPR012336">
    <property type="entry name" value="Thioredoxin-like_fold"/>
</dbReference>
<reference evidence="5 6" key="1">
    <citation type="submission" date="2021-01" db="EMBL/GenBank/DDBJ databases">
        <title>Roseomonas sp. nov, a bacterium isolated from an oil production mixture in Yumen Oilfield.</title>
        <authorList>
            <person name="Wu D."/>
        </authorList>
    </citation>
    <scope>NUCLEOTIDE SEQUENCE [LARGE SCALE GENOMIC DNA]</scope>
    <source>
        <strain evidence="5 6">ROY-5-3</strain>
    </source>
</reference>
<keyword evidence="6" id="KW-1185">Reference proteome</keyword>
<feature type="region of interest" description="Disordered" evidence="2">
    <location>
        <begin position="32"/>
        <end position="51"/>
    </location>
</feature>
<evidence type="ECO:0000256" key="1">
    <source>
        <dbReference type="ARBA" id="ARBA00005791"/>
    </source>
</evidence>
<dbReference type="Proteomes" id="UP000689967">
    <property type="component" value="Unassembled WGS sequence"/>
</dbReference>
<name>A0ABS6HIZ6_9PROT</name>
<dbReference type="InterPro" id="IPR006311">
    <property type="entry name" value="TAT_signal"/>
</dbReference>
<evidence type="ECO:0000313" key="5">
    <source>
        <dbReference type="EMBL" id="MBU8547225.1"/>
    </source>
</evidence>
<proteinExistence type="inferred from homology"/>
<accession>A0ABS6HIZ6</accession>
<dbReference type="PROSITE" id="PS51318">
    <property type="entry name" value="TAT"/>
    <property type="match status" value="1"/>
</dbReference>
<evidence type="ECO:0000256" key="2">
    <source>
        <dbReference type="SAM" id="MobiDB-lite"/>
    </source>
</evidence>
<feature type="signal peptide" evidence="3">
    <location>
        <begin position="1"/>
        <end position="25"/>
    </location>
</feature>
<dbReference type="PANTHER" id="PTHR13887">
    <property type="entry name" value="GLUTATHIONE S-TRANSFERASE KAPPA"/>
    <property type="match status" value="1"/>
</dbReference>
<feature type="domain" description="Thioredoxin-like fold" evidence="4">
    <location>
        <begin position="48"/>
        <end position="212"/>
    </location>
</feature>
<sequence length="231" mass="24884">MSKDLSRRGTLTGLGVLVLSAPALGQQAAAPPFAVTEPGPETPRPLPSERAIGREDAPVTVIEFHSLTCGNCANFHTQHFPRIKAAYVDPGLVRFVLRDFPLDRVAVDAAALVHCAGPERFEALLSVLYTNKEAWAHSPDARGWLRRTAGLAGLSPARLEACWTDRGFSDPIIASRLQAEREFSISATPSFVIGGQVQRGVLTFERFAQLVQPLLPPGAVPAPAPRVLPRL</sequence>
<keyword evidence="3" id="KW-0732">Signal</keyword>
<evidence type="ECO:0000259" key="4">
    <source>
        <dbReference type="Pfam" id="PF13462"/>
    </source>
</evidence>
<dbReference type="EMBL" id="JAERQM010000013">
    <property type="protein sequence ID" value="MBU8547225.1"/>
    <property type="molecule type" value="Genomic_DNA"/>
</dbReference>
<organism evidence="5 6">
    <name type="scientific">Falsiroseomonas oleicola</name>
    <dbReference type="NCBI Taxonomy" id="2801474"/>
    <lineage>
        <taxon>Bacteria</taxon>
        <taxon>Pseudomonadati</taxon>
        <taxon>Pseudomonadota</taxon>
        <taxon>Alphaproteobacteria</taxon>
        <taxon>Acetobacterales</taxon>
        <taxon>Roseomonadaceae</taxon>
        <taxon>Falsiroseomonas</taxon>
    </lineage>
</organism>
<gene>
    <name evidence="5" type="ORF">JJQ90_26140</name>
</gene>
<evidence type="ECO:0000313" key="6">
    <source>
        <dbReference type="Proteomes" id="UP000689967"/>
    </source>
</evidence>
<dbReference type="InterPro" id="IPR036249">
    <property type="entry name" value="Thioredoxin-like_sf"/>
</dbReference>
<protein>
    <submittedName>
        <fullName evidence="5">DsbA family protein</fullName>
    </submittedName>
</protein>
<dbReference type="Pfam" id="PF13462">
    <property type="entry name" value="Thioredoxin_4"/>
    <property type="match status" value="1"/>
</dbReference>
<dbReference type="RefSeq" id="WP_168049725.1">
    <property type="nucleotide sequence ID" value="NZ_JAERQM010000013.1"/>
</dbReference>
<evidence type="ECO:0000256" key="3">
    <source>
        <dbReference type="SAM" id="SignalP"/>
    </source>
</evidence>
<dbReference type="SUPFAM" id="SSF52833">
    <property type="entry name" value="Thioredoxin-like"/>
    <property type="match status" value="1"/>
</dbReference>
<comment type="similarity">
    <text evidence="1">Belongs to the thioredoxin family. DsbA subfamily.</text>
</comment>
<dbReference type="Gene3D" id="3.40.30.10">
    <property type="entry name" value="Glutaredoxin"/>
    <property type="match status" value="1"/>
</dbReference>
<feature type="chain" id="PRO_5046823223" evidence="3">
    <location>
        <begin position="26"/>
        <end position="231"/>
    </location>
</feature>
<dbReference type="PANTHER" id="PTHR13887:SF56">
    <property type="entry name" value="THIOREDOXIN-LIKE REDUCTASE RV2466C"/>
    <property type="match status" value="1"/>
</dbReference>